<dbReference type="OrthoDB" id="3477330at2759"/>
<keyword evidence="2" id="KW-1185">Reference proteome</keyword>
<dbReference type="Proteomes" id="UP000664132">
    <property type="component" value="Unassembled WGS sequence"/>
</dbReference>
<accession>A0A8H7W1K9</accession>
<evidence type="ECO:0000313" key="2">
    <source>
        <dbReference type="Proteomes" id="UP000664132"/>
    </source>
</evidence>
<name>A0A8H7W1K9_9HELO</name>
<dbReference type="AlphaFoldDB" id="A0A8H7W1K9"/>
<sequence length="117" mass="13276">MDSGEIEYYITICNAGMCLEDFTVERDSPANVPFGAFPSRQNRFQCVAVPRALTKSMVYGTPLSHKEALLFDHHWYHVAVIMIPYEDATLTLTYKQPSLSSDTDHNVRLARGIHLRS</sequence>
<comment type="caution">
    <text evidence="1">The sequence shown here is derived from an EMBL/GenBank/DDBJ whole genome shotgun (WGS) entry which is preliminary data.</text>
</comment>
<dbReference type="EMBL" id="JAFJYH010000442">
    <property type="protein sequence ID" value="KAG4411762.1"/>
    <property type="molecule type" value="Genomic_DNA"/>
</dbReference>
<gene>
    <name evidence="1" type="ORF">IFR04_015100</name>
</gene>
<protein>
    <submittedName>
        <fullName evidence="1">Uncharacterized protein</fullName>
    </submittedName>
</protein>
<proteinExistence type="predicted"/>
<reference evidence="1" key="1">
    <citation type="submission" date="2021-02" db="EMBL/GenBank/DDBJ databases">
        <title>Genome sequence Cadophora malorum strain M34.</title>
        <authorList>
            <person name="Stefanovic E."/>
            <person name="Vu D."/>
            <person name="Scully C."/>
            <person name="Dijksterhuis J."/>
            <person name="Roader J."/>
            <person name="Houbraken J."/>
        </authorList>
    </citation>
    <scope>NUCLEOTIDE SEQUENCE</scope>
    <source>
        <strain evidence="1">M34</strain>
    </source>
</reference>
<organism evidence="1 2">
    <name type="scientific">Cadophora malorum</name>
    <dbReference type="NCBI Taxonomy" id="108018"/>
    <lineage>
        <taxon>Eukaryota</taxon>
        <taxon>Fungi</taxon>
        <taxon>Dikarya</taxon>
        <taxon>Ascomycota</taxon>
        <taxon>Pezizomycotina</taxon>
        <taxon>Leotiomycetes</taxon>
        <taxon>Helotiales</taxon>
        <taxon>Ploettnerulaceae</taxon>
        <taxon>Cadophora</taxon>
    </lineage>
</organism>
<evidence type="ECO:0000313" key="1">
    <source>
        <dbReference type="EMBL" id="KAG4411762.1"/>
    </source>
</evidence>